<evidence type="ECO:0000313" key="3">
    <source>
        <dbReference type="RefSeq" id="XP_029645455.1"/>
    </source>
</evidence>
<dbReference type="RefSeq" id="XP_029645455.1">
    <property type="nucleotide sequence ID" value="XM_029789595.1"/>
</dbReference>
<evidence type="ECO:0000256" key="1">
    <source>
        <dbReference type="SAM" id="Phobius"/>
    </source>
</evidence>
<organism evidence="2 3">
    <name type="scientific">Octopus sinensis</name>
    <name type="common">East Asian common octopus</name>
    <dbReference type="NCBI Taxonomy" id="2607531"/>
    <lineage>
        <taxon>Eukaryota</taxon>
        <taxon>Metazoa</taxon>
        <taxon>Spiralia</taxon>
        <taxon>Lophotrochozoa</taxon>
        <taxon>Mollusca</taxon>
        <taxon>Cephalopoda</taxon>
        <taxon>Coleoidea</taxon>
        <taxon>Octopodiformes</taxon>
        <taxon>Octopoda</taxon>
        <taxon>Incirrata</taxon>
        <taxon>Octopodidae</taxon>
        <taxon>Octopus</taxon>
    </lineage>
</organism>
<keyword evidence="2" id="KW-1185">Reference proteome</keyword>
<keyword evidence="1" id="KW-1133">Transmembrane helix</keyword>
<name>A0A6P7T4W9_9MOLL</name>
<accession>A0A6P7T4W9</accession>
<dbReference type="Proteomes" id="UP000515154">
    <property type="component" value="Linkage group LG14"/>
</dbReference>
<protein>
    <submittedName>
        <fullName evidence="3">Uncharacterized protein LOC115219431</fullName>
    </submittedName>
</protein>
<reference evidence="3" key="1">
    <citation type="submission" date="2025-08" db="UniProtKB">
        <authorList>
            <consortium name="RefSeq"/>
        </authorList>
    </citation>
    <scope>IDENTIFICATION</scope>
</reference>
<dbReference type="AlphaFoldDB" id="A0A6P7T4W9"/>
<dbReference type="KEGG" id="osn:115219431"/>
<gene>
    <name evidence="3" type="primary">LOC115219431</name>
</gene>
<evidence type="ECO:0000313" key="2">
    <source>
        <dbReference type="Proteomes" id="UP000515154"/>
    </source>
</evidence>
<keyword evidence="1" id="KW-0472">Membrane</keyword>
<keyword evidence="1" id="KW-0812">Transmembrane</keyword>
<sequence>MTVDPNPKEFLFYDNKPNANNHILGFGASDGLRLFAGADTLYMDGNFAMAPNIFKQIYVIHVPFGQTAVTSGYAPNKTHATHKELFQDIVDKYADLSYSINLQTVVTDFEDGVPRAVLAVFGHSVEGKGCFYHLTQSTWRKIQKLGLISMLSFVCFVGMIDALAFLPLEDVNEDRRFLKTVSFHKIHLQPRLCSCTSIVLMFVVPFD</sequence>
<proteinExistence type="predicted"/>
<feature type="transmembrane region" description="Helical" evidence="1">
    <location>
        <begin position="145"/>
        <end position="168"/>
    </location>
</feature>